<accession>A0ABT6QLY2</accession>
<evidence type="ECO:0000256" key="1">
    <source>
        <dbReference type="SAM" id="MobiDB-lite"/>
    </source>
</evidence>
<sequence>MQWFHDCFAAEREQVPSPQKPPAHLLLLAAQQSFLVSALFLPPFEPYLGLTKQHLPSKKVSRMSNSMGIASAFVLSSLFLSPFAMAEESQSFVAQHSARAAAYEQAQEEMTAKTQEAAQTPQASTSATHQQVQKDS</sequence>
<feature type="region of interest" description="Disordered" evidence="1">
    <location>
        <begin position="103"/>
        <end position="136"/>
    </location>
</feature>
<reference evidence="2 3" key="1">
    <citation type="submission" date="2023-02" db="EMBL/GenBank/DDBJ databases">
        <title>Pseudomonas chrutzelriedensis sp. nov., a potently antifungal strain isolated from moss.</title>
        <authorList>
            <person name="Schnyder A."/>
            <person name="Kalawong R."/>
            <person name="Eberl L."/>
            <person name="Agnoli K."/>
        </authorList>
    </citation>
    <scope>NUCLEOTIDE SEQUENCE [LARGE SCALE GENOMIC DNA]</scope>
    <source>
        <strain evidence="2 3">681</strain>
    </source>
</reference>
<evidence type="ECO:0000313" key="3">
    <source>
        <dbReference type="Proteomes" id="UP001159100"/>
    </source>
</evidence>
<keyword evidence="3" id="KW-1185">Reference proteome</keyword>
<protein>
    <submittedName>
        <fullName evidence="2">Uncharacterized protein</fullName>
    </submittedName>
</protein>
<evidence type="ECO:0000313" key="2">
    <source>
        <dbReference type="EMBL" id="MDI2591874.1"/>
    </source>
</evidence>
<dbReference type="EMBL" id="JARBWL010000001">
    <property type="protein sequence ID" value="MDI2591874.1"/>
    <property type="molecule type" value="Genomic_DNA"/>
</dbReference>
<organism evidence="2 3">
    <name type="scientific">Pseudomonas fungipugnans</name>
    <dbReference type="NCBI Taxonomy" id="3024217"/>
    <lineage>
        <taxon>Bacteria</taxon>
        <taxon>Pseudomonadati</taxon>
        <taxon>Pseudomonadota</taxon>
        <taxon>Gammaproteobacteria</taxon>
        <taxon>Pseudomonadales</taxon>
        <taxon>Pseudomonadaceae</taxon>
        <taxon>Pseudomonas</taxon>
    </lineage>
</organism>
<dbReference type="Proteomes" id="UP001159100">
    <property type="component" value="Unassembled WGS sequence"/>
</dbReference>
<gene>
    <name evidence="2" type="ORF">POF45_10585</name>
</gene>
<name>A0ABT6QLY2_9PSED</name>
<comment type="caution">
    <text evidence="2">The sequence shown here is derived from an EMBL/GenBank/DDBJ whole genome shotgun (WGS) entry which is preliminary data.</text>
</comment>
<proteinExistence type="predicted"/>